<dbReference type="RefSeq" id="WP_227706487.1">
    <property type="nucleotide sequence ID" value="NZ_JAJEQX010000003.1"/>
</dbReference>
<comment type="caution">
    <text evidence="1">The sequence shown here is derived from an EMBL/GenBank/DDBJ whole genome shotgun (WGS) entry which is preliminary data.</text>
</comment>
<evidence type="ECO:0000313" key="1">
    <source>
        <dbReference type="EMBL" id="MCC2253329.1"/>
    </source>
</evidence>
<proteinExistence type="predicted"/>
<gene>
    <name evidence="1" type="ORF">LKD70_02540</name>
</gene>
<sequence length="93" mass="10641">MNTVEILDEIQTRVLGDHDLKERFLQSRREEDPLGAFCRICRELGYDIYPMDVIQAGDEFYAAMKRSTNGGGENSPVLKGEDDLYEMFFAGIE</sequence>
<dbReference type="Proteomes" id="UP001198151">
    <property type="component" value="Unassembled WGS sequence"/>
</dbReference>
<evidence type="ECO:0008006" key="3">
    <source>
        <dbReference type="Google" id="ProtNLM"/>
    </source>
</evidence>
<evidence type="ECO:0000313" key="2">
    <source>
        <dbReference type="Proteomes" id="UP001198151"/>
    </source>
</evidence>
<keyword evidence="2" id="KW-1185">Reference proteome</keyword>
<protein>
    <recommendedName>
        <fullName evidence="3">Nif11 domain-containing protein</fullName>
    </recommendedName>
</protein>
<reference evidence="1 2" key="1">
    <citation type="submission" date="2021-10" db="EMBL/GenBank/DDBJ databases">
        <title>Anaerobic single-cell dispensing facilitates the cultivation of human gut bacteria.</title>
        <authorList>
            <person name="Afrizal A."/>
        </authorList>
    </citation>
    <scope>NUCLEOTIDE SEQUENCE [LARGE SCALE GENOMIC DNA]</scope>
    <source>
        <strain evidence="1 2">CLA-AA-H200</strain>
    </source>
</reference>
<accession>A0ABS8FUW8</accession>
<organism evidence="1 2">
    <name type="scientific">Ruminococcus turbiniformis</name>
    <dbReference type="NCBI Taxonomy" id="2881258"/>
    <lineage>
        <taxon>Bacteria</taxon>
        <taxon>Bacillati</taxon>
        <taxon>Bacillota</taxon>
        <taxon>Clostridia</taxon>
        <taxon>Eubacteriales</taxon>
        <taxon>Oscillospiraceae</taxon>
        <taxon>Ruminococcus</taxon>
    </lineage>
</organism>
<name>A0ABS8FUW8_9FIRM</name>
<dbReference type="EMBL" id="JAJEQX010000003">
    <property type="protein sequence ID" value="MCC2253329.1"/>
    <property type="molecule type" value="Genomic_DNA"/>
</dbReference>